<evidence type="ECO:0000313" key="2">
    <source>
        <dbReference type="Proteomes" id="UP000182703"/>
    </source>
</evidence>
<keyword evidence="2" id="KW-1185">Reference proteome</keyword>
<dbReference type="KEGG" id="cdq:BOQ54_18725"/>
<proteinExistence type="predicted"/>
<organism evidence="1 2">
    <name type="scientific">Chelatococcus daeguensis</name>
    <dbReference type="NCBI Taxonomy" id="444444"/>
    <lineage>
        <taxon>Bacteria</taxon>
        <taxon>Pseudomonadati</taxon>
        <taxon>Pseudomonadota</taxon>
        <taxon>Alphaproteobacteria</taxon>
        <taxon>Hyphomicrobiales</taxon>
        <taxon>Chelatococcaceae</taxon>
        <taxon>Chelatococcus</taxon>
    </lineage>
</organism>
<reference evidence="1 2" key="1">
    <citation type="submission" date="2016-11" db="EMBL/GenBank/DDBJ databases">
        <title>Complete genome sequence of the aerobically denitrifying bacterium Chelatococcus daeguensis TAD1.</title>
        <authorList>
            <person name="Yang Y."/>
            <person name="Huang S."/>
            <person name="Lin E."/>
        </authorList>
    </citation>
    <scope>NUCLEOTIDE SEQUENCE [LARGE SCALE GENOMIC DNA]</scope>
    <source>
        <strain evidence="1 2">TAD1</strain>
        <plasmid evidence="2">ptad1</plasmid>
    </source>
</reference>
<geneLocation type="plasmid" evidence="2">
    <name>ptad1</name>
</geneLocation>
<sequence length="837" mass="91494">MTKPAICFVTNELYPLGPGGIGRMLHNFARHNETLGSPAEIHFLVPPELLASRPDAPMLLAGTFDGLAQVHICPDLANRPDLMAQLLARAGAHPWTLEWHLAESYRYYQGLLAAERRRGAPFDIVEFPDFGGWAVASIEAKRAGLAFTQTLIAARIHSTQGVIYRAERFTHHPGHSLGIVFDAERHLLAHADLIVGHERTVLAFNEDHYGLAGRWRGRCLLEFPPILPDDGDAPVQAEREPLDFIFSSRLQPFKRPDLFIRAAILFLERHPDHAGCFRLVSYGWDEAYIAGLRALVPETLKEKILFVFGASAAERASHLARSVVVVPSDYESLCLFAFEASRMGCKIILNGRCPAFGKTSRWQDENNCLLFDGSVAGLAAAMEKALRWTPSATASIAPDTPYWLRPAAWPVSRAPAVAQVKRPGVTVVCHGIRSPAEFERLFDTVLPLDAELDLAGGTDAVQVLLPRGHFAPDGPEARRVEAQGWQAVFPSGKNECPETLGRRLAALEREAVLLHPFGFEAAPGFLALALDAMARNAELALVCGHVELVDPHTARSDYLRAYAGEAPSTALLSSRIAPPFCLLRRDLPARVPFDPRAGDLWFEVFARECALTGESMLVMPVVAATMDAFLAGRRETTKKISGGLTDAAGIAVGLPARLLSLDPVQPPGDGPDRPLTLHGEQLRPVSRIHPQGRVREWEPVQWHGGSRGIIVHPLAGEVTIGELRGPHRRVGRIVAHVRNLSEHNGGVEAAVALARGNAATQRILARLDGGEMADDVALSAWQTVGPGRQALIELSAYGTSRGNDRLLLITRLPPRGEESDCHLAFERVELWFNENIL</sequence>
<dbReference type="RefSeq" id="WP_071924724.1">
    <property type="nucleotide sequence ID" value="NZ_CP018096.1"/>
</dbReference>
<accession>A0AAC9P0R7</accession>
<name>A0AAC9P0R7_9HYPH</name>
<dbReference type="AlphaFoldDB" id="A0AAC9P0R7"/>
<dbReference type="Gene3D" id="3.40.50.2000">
    <property type="entry name" value="Glycogen Phosphorylase B"/>
    <property type="match status" value="1"/>
</dbReference>
<gene>
    <name evidence="1" type="ORF">BOQ54_18725</name>
</gene>
<evidence type="ECO:0000313" key="1">
    <source>
        <dbReference type="EMBL" id="APF39518.1"/>
    </source>
</evidence>
<dbReference type="Proteomes" id="UP000182703">
    <property type="component" value="Plasmid pTAD1"/>
</dbReference>
<dbReference type="EMBL" id="CP018096">
    <property type="protein sequence ID" value="APF39518.1"/>
    <property type="molecule type" value="Genomic_DNA"/>
</dbReference>
<keyword evidence="1" id="KW-0614">Plasmid</keyword>
<dbReference type="SUPFAM" id="SSF53756">
    <property type="entry name" value="UDP-Glycosyltransferase/glycogen phosphorylase"/>
    <property type="match status" value="1"/>
</dbReference>
<protein>
    <submittedName>
        <fullName evidence="1">Uncharacterized protein</fullName>
    </submittedName>
</protein>